<name>A0A6M3XMV6_9ZZZZ</name>
<proteinExistence type="predicted"/>
<accession>A0A6M3XMV6</accession>
<organism evidence="1">
    <name type="scientific">viral metagenome</name>
    <dbReference type="NCBI Taxonomy" id="1070528"/>
    <lineage>
        <taxon>unclassified sequences</taxon>
        <taxon>metagenomes</taxon>
        <taxon>organismal metagenomes</taxon>
    </lineage>
</organism>
<dbReference type="EMBL" id="MT144773">
    <property type="protein sequence ID" value="QJH99169.1"/>
    <property type="molecule type" value="Genomic_DNA"/>
</dbReference>
<dbReference type="AlphaFoldDB" id="A0A6M3XMV6"/>
<reference evidence="1" key="1">
    <citation type="submission" date="2020-03" db="EMBL/GenBank/DDBJ databases">
        <title>The deep terrestrial virosphere.</title>
        <authorList>
            <person name="Holmfeldt K."/>
            <person name="Nilsson E."/>
            <person name="Simone D."/>
            <person name="Lopez-Fernandez M."/>
            <person name="Wu X."/>
            <person name="de Brujin I."/>
            <person name="Lundin D."/>
            <person name="Andersson A."/>
            <person name="Bertilsson S."/>
            <person name="Dopson M."/>
        </authorList>
    </citation>
    <scope>NUCLEOTIDE SEQUENCE</scope>
    <source>
        <strain evidence="1">TM448B01517</strain>
    </source>
</reference>
<sequence>MRTEGTFQQIYNAARKIATDTEIYGGCPVDPVIRHTPNGIWMLESGLNDAKGTDAECRLDDFDFWFFECCEEADYQPSEDDEAGFLYSLLREEDY</sequence>
<gene>
    <name evidence="1" type="ORF">TM448B01517_0003</name>
</gene>
<evidence type="ECO:0000313" key="1">
    <source>
        <dbReference type="EMBL" id="QJH99169.1"/>
    </source>
</evidence>
<protein>
    <submittedName>
        <fullName evidence="1">Uncharacterized protein</fullName>
    </submittedName>
</protein>